<accession>A0A3M7SLF0</accession>
<dbReference type="EMBL" id="REGN01001202">
    <property type="protein sequence ID" value="RNA36338.1"/>
    <property type="molecule type" value="Genomic_DNA"/>
</dbReference>
<evidence type="ECO:0000313" key="1">
    <source>
        <dbReference type="EMBL" id="RNA36338.1"/>
    </source>
</evidence>
<comment type="caution">
    <text evidence="1">The sequence shown here is derived from an EMBL/GenBank/DDBJ whole genome shotgun (WGS) entry which is preliminary data.</text>
</comment>
<gene>
    <name evidence="1" type="ORF">BpHYR1_001829</name>
</gene>
<protein>
    <submittedName>
        <fullName evidence="1">Uncharacterized protein</fullName>
    </submittedName>
</protein>
<evidence type="ECO:0000313" key="2">
    <source>
        <dbReference type="Proteomes" id="UP000276133"/>
    </source>
</evidence>
<organism evidence="1 2">
    <name type="scientific">Brachionus plicatilis</name>
    <name type="common">Marine rotifer</name>
    <name type="synonym">Brachionus muelleri</name>
    <dbReference type="NCBI Taxonomy" id="10195"/>
    <lineage>
        <taxon>Eukaryota</taxon>
        <taxon>Metazoa</taxon>
        <taxon>Spiralia</taxon>
        <taxon>Gnathifera</taxon>
        <taxon>Rotifera</taxon>
        <taxon>Eurotatoria</taxon>
        <taxon>Monogononta</taxon>
        <taxon>Pseudotrocha</taxon>
        <taxon>Ploima</taxon>
        <taxon>Brachionidae</taxon>
        <taxon>Brachionus</taxon>
    </lineage>
</organism>
<name>A0A3M7SLF0_BRAPC</name>
<keyword evidence="2" id="KW-1185">Reference proteome</keyword>
<feature type="non-terminal residue" evidence="1">
    <location>
        <position position="1"/>
    </location>
</feature>
<reference evidence="1 2" key="1">
    <citation type="journal article" date="2018" name="Sci. Rep.">
        <title>Genomic signatures of local adaptation to the degree of environmental predictability in rotifers.</title>
        <authorList>
            <person name="Franch-Gras L."/>
            <person name="Hahn C."/>
            <person name="Garcia-Roger E.M."/>
            <person name="Carmona M.J."/>
            <person name="Serra M."/>
            <person name="Gomez A."/>
        </authorList>
    </citation>
    <scope>NUCLEOTIDE SEQUENCE [LARGE SCALE GENOMIC DNA]</scope>
    <source>
        <strain evidence="1">HYR1</strain>
    </source>
</reference>
<proteinExistence type="predicted"/>
<sequence length="74" mass="8639">VIYEAYCQKTDLYFLAEIHYGYKLFNKTISLALGILLRSTQFLKVLNLKTSVIIHSLNNYNIDSCQLKCLKNYD</sequence>
<dbReference type="AlphaFoldDB" id="A0A3M7SLF0"/>
<dbReference type="Proteomes" id="UP000276133">
    <property type="component" value="Unassembled WGS sequence"/>
</dbReference>